<dbReference type="GO" id="GO:0045333">
    <property type="term" value="P:cellular respiration"/>
    <property type="evidence" value="ECO:0007669"/>
    <property type="project" value="UniProtKB-ARBA"/>
</dbReference>
<keyword evidence="4" id="KW-0004">4Fe-4S</keyword>
<evidence type="ECO:0000256" key="8">
    <source>
        <dbReference type="ARBA" id="ARBA00023004"/>
    </source>
</evidence>
<evidence type="ECO:0000256" key="4">
    <source>
        <dbReference type="ARBA" id="ARBA00022485"/>
    </source>
</evidence>
<dbReference type="InterPro" id="IPR007419">
    <property type="entry name" value="BFD-like_2Fe2S-bd_dom"/>
</dbReference>
<comment type="cofactor">
    <cofactor evidence="2">
        <name>[4Fe-4S] cluster</name>
        <dbReference type="ChEBI" id="CHEBI:49883"/>
    </cofactor>
</comment>
<dbReference type="InterPro" id="IPR006963">
    <property type="entry name" value="Mopterin_OxRdtase_4Fe-4S_dom"/>
</dbReference>
<dbReference type="Proteomes" id="UP000050786">
    <property type="component" value="Unassembled WGS sequence"/>
</dbReference>
<dbReference type="InterPro" id="IPR006656">
    <property type="entry name" value="Mopterin_OxRdtase"/>
</dbReference>
<keyword evidence="8" id="KW-0408">Iron</keyword>
<evidence type="ECO:0000256" key="2">
    <source>
        <dbReference type="ARBA" id="ARBA00001966"/>
    </source>
</evidence>
<evidence type="ECO:0000313" key="13">
    <source>
        <dbReference type="Proteomes" id="UP000050786"/>
    </source>
</evidence>
<dbReference type="Pfam" id="PF04879">
    <property type="entry name" value="Molybdop_Fe4S4"/>
    <property type="match status" value="1"/>
</dbReference>
<proteinExistence type="inferred from homology"/>
<dbReference type="PANTHER" id="PTHR43105">
    <property type="entry name" value="RESPIRATORY NITRATE REDUCTASE"/>
    <property type="match status" value="1"/>
</dbReference>
<dbReference type="CDD" id="cd02754">
    <property type="entry name" value="MopB_Nitrate-R-NapA-like"/>
    <property type="match status" value="1"/>
</dbReference>
<dbReference type="GO" id="GO:0046872">
    <property type="term" value="F:metal ion binding"/>
    <property type="evidence" value="ECO:0007669"/>
    <property type="project" value="UniProtKB-KW"/>
</dbReference>
<dbReference type="Gene3D" id="2.20.25.90">
    <property type="entry name" value="ADC-like domains"/>
    <property type="match status" value="1"/>
</dbReference>
<evidence type="ECO:0000256" key="1">
    <source>
        <dbReference type="ARBA" id="ARBA00001942"/>
    </source>
</evidence>
<accession>A0A0P1ELP6</accession>
<dbReference type="GO" id="GO:0043546">
    <property type="term" value="F:molybdopterin cofactor binding"/>
    <property type="evidence" value="ECO:0007669"/>
    <property type="project" value="InterPro"/>
</dbReference>
<dbReference type="InterPro" id="IPR041854">
    <property type="entry name" value="BFD-like_2Fe2S-bd_dom_sf"/>
</dbReference>
<dbReference type="GO" id="GO:0016491">
    <property type="term" value="F:oxidoreductase activity"/>
    <property type="evidence" value="ECO:0007669"/>
    <property type="project" value="UniProtKB-KW"/>
</dbReference>
<keyword evidence="10" id="KW-0534">Nitrate assimilation</keyword>
<dbReference type="RefSeq" id="WP_058273936.1">
    <property type="nucleotide sequence ID" value="NZ_CYPS01000043.1"/>
</dbReference>
<evidence type="ECO:0000313" key="12">
    <source>
        <dbReference type="EMBL" id="CUH43947.1"/>
    </source>
</evidence>
<reference evidence="13" key="1">
    <citation type="submission" date="2015-09" db="EMBL/GenBank/DDBJ databases">
        <authorList>
            <person name="Rodrigo-Torres L."/>
            <person name="Arahal D.R."/>
        </authorList>
    </citation>
    <scope>NUCLEOTIDE SEQUENCE [LARGE SCALE GENOMIC DNA]</scope>
    <source>
        <strain evidence="13">CECT 4293</strain>
    </source>
</reference>
<dbReference type="Gene3D" id="3.40.50.740">
    <property type="match status" value="1"/>
</dbReference>
<dbReference type="EC" id="1.7.99.4" evidence="12"/>
<evidence type="ECO:0000256" key="9">
    <source>
        <dbReference type="ARBA" id="ARBA00023014"/>
    </source>
</evidence>
<keyword evidence="13" id="KW-1185">Reference proteome</keyword>
<dbReference type="GO" id="GO:0016020">
    <property type="term" value="C:membrane"/>
    <property type="evidence" value="ECO:0007669"/>
    <property type="project" value="TreeGrafter"/>
</dbReference>
<keyword evidence="5" id="KW-0500">Molybdenum</keyword>
<evidence type="ECO:0000256" key="6">
    <source>
        <dbReference type="ARBA" id="ARBA00022723"/>
    </source>
</evidence>
<dbReference type="InterPro" id="IPR041957">
    <property type="entry name" value="CT_Nitrate-R-NapA-like"/>
</dbReference>
<feature type="domain" description="4Fe-4S Mo/W bis-MGD-type" evidence="11">
    <location>
        <begin position="6"/>
        <end position="62"/>
    </location>
</feature>
<evidence type="ECO:0000256" key="5">
    <source>
        <dbReference type="ARBA" id="ARBA00022505"/>
    </source>
</evidence>
<dbReference type="GO" id="GO:0042128">
    <property type="term" value="P:nitrate assimilation"/>
    <property type="evidence" value="ECO:0007669"/>
    <property type="project" value="UniProtKB-KW"/>
</dbReference>
<dbReference type="CDD" id="cd02791">
    <property type="entry name" value="MopB_CT_Nitrate-R-NapA-like"/>
    <property type="match status" value="1"/>
</dbReference>
<keyword evidence="6" id="KW-0479">Metal-binding</keyword>
<dbReference type="Pfam" id="PF01568">
    <property type="entry name" value="Molydop_binding"/>
    <property type="match status" value="1"/>
</dbReference>
<dbReference type="Pfam" id="PF00384">
    <property type="entry name" value="Molybdopterin"/>
    <property type="match status" value="1"/>
</dbReference>
<dbReference type="SUPFAM" id="SSF53706">
    <property type="entry name" value="Formate dehydrogenase/DMSO reductase, domains 1-3"/>
    <property type="match status" value="1"/>
</dbReference>
<keyword evidence="7 12" id="KW-0560">Oxidoreductase</keyword>
<organism evidence="12 13">
    <name type="scientific">Ruegeria atlantica</name>
    <dbReference type="NCBI Taxonomy" id="81569"/>
    <lineage>
        <taxon>Bacteria</taxon>
        <taxon>Pseudomonadati</taxon>
        <taxon>Pseudomonadota</taxon>
        <taxon>Alphaproteobacteria</taxon>
        <taxon>Rhodobacterales</taxon>
        <taxon>Roseobacteraceae</taxon>
        <taxon>Ruegeria</taxon>
    </lineage>
</organism>
<dbReference type="InterPro" id="IPR009010">
    <property type="entry name" value="Asp_de-COase-like_dom_sf"/>
</dbReference>
<comment type="similarity">
    <text evidence="3">Belongs to the prokaryotic molybdopterin-containing oxidoreductase family. NasA/NapA/NarB subfamily.</text>
</comment>
<dbReference type="Gene3D" id="3.40.228.10">
    <property type="entry name" value="Dimethylsulfoxide Reductase, domain 2"/>
    <property type="match status" value="1"/>
</dbReference>
<dbReference type="InterPro" id="IPR006657">
    <property type="entry name" value="MoPterin_dinucl-bd_dom"/>
</dbReference>
<protein>
    <submittedName>
        <fullName evidence="12">Nitrate reductase</fullName>
        <ecNumber evidence="12">1.7.99.4</ecNumber>
    </submittedName>
</protein>
<dbReference type="SMART" id="SM00926">
    <property type="entry name" value="Molybdop_Fe4S4"/>
    <property type="match status" value="1"/>
</dbReference>
<comment type="cofactor">
    <cofactor evidence="1">
        <name>Mo-bis(molybdopterin guanine dinucleotide)</name>
        <dbReference type="ChEBI" id="CHEBI:60539"/>
    </cofactor>
</comment>
<dbReference type="GO" id="GO:1990204">
    <property type="term" value="C:oxidoreductase complex"/>
    <property type="evidence" value="ECO:0007669"/>
    <property type="project" value="UniProtKB-ARBA"/>
</dbReference>
<dbReference type="Gene3D" id="1.10.10.1100">
    <property type="entry name" value="BFD-like [2Fe-2S]-binding domain"/>
    <property type="match status" value="1"/>
</dbReference>
<evidence type="ECO:0000256" key="3">
    <source>
        <dbReference type="ARBA" id="ARBA00008747"/>
    </source>
</evidence>
<gene>
    <name evidence="12" type="primary">nasA</name>
    <name evidence="12" type="ORF">RUM4293_02844</name>
</gene>
<dbReference type="PANTHER" id="PTHR43105:SF9">
    <property type="entry name" value="NADPH-FE(3+) OXIDOREDUCTASE SUBUNIT ALPHA"/>
    <property type="match status" value="1"/>
</dbReference>
<dbReference type="EMBL" id="CYPS01000043">
    <property type="protein sequence ID" value="CUH43947.1"/>
    <property type="molecule type" value="Genomic_DNA"/>
</dbReference>
<evidence type="ECO:0000256" key="7">
    <source>
        <dbReference type="ARBA" id="ARBA00023002"/>
    </source>
</evidence>
<name>A0A0P1ELP6_9RHOB</name>
<dbReference type="AlphaFoldDB" id="A0A0P1ELP6"/>
<dbReference type="InterPro" id="IPR050123">
    <property type="entry name" value="Prok_molybdopt-oxidoreductase"/>
</dbReference>
<evidence type="ECO:0000259" key="11">
    <source>
        <dbReference type="PROSITE" id="PS51669"/>
    </source>
</evidence>
<dbReference type="GO" id="GO:0051539">
    <property type="term" value="F:4 iron, 4 sulfur cluster binding"/>
    <property type="evidence" value="ECO:0007669"/>
    <property type="project" value="UniProtKB-KW"/>
</dbReference>
<dbReference type="Pfam" id="PF04324">
    <property type="entry name" value="Fer2_BFD"/>
    <property type="match status" value="1"/>
</dbReference>
<keyword evidence="9" id="KW-0411">Iron-sulfur</keyword>
<dbReference type="SUPFAM" id="SSF50692">
    <property type="entry name" value="ADC-like"/>
    <property type="match status" value="1"/>
</dbReference>
<dbReference type="PROSITE" id="PS51669">
    <property type="entry name" value="4FE4S_MOW_BIS_MGD"/>
    <property type="match status" value="1"/>
</dbReference>
<sequence length="886" mass="95852">MDGSGLPEIRSTCAYCGVGCGVLLRPDGVGGLTVRGDPDHPANHGRLCSKGLALGETVGLEHRLLVPRAFGQDTSWDNALQLVADRFSAAIAEHGPYSVAFYVSGQLLTEDYYVANKLMKGFMGSANIDTNSRLCMASTVAGHKRAFGTDTVPGTYEDLDQADLVVLVGSNLAWCHPVLYQRVIAARQARGTKIVVIDPRRTASCDQADLHLALQPGSDVALFNRLLARIHQTGHVSADFLDRSVGFNEAVELAQLDDPDETGLSPGEIEAFCDLWIGTERVVTIFSQGVNQSSSGTDKVNAILNCHLATGRIGRPGMGPFSVTGQPNAMGGREVGGLANMLACHLDIENKAHRAAVQEFWKAPNMPQKQGLKAVDLFRAVESGQIKALWVIHTNPAATMPDADRVKAAIEGCSFTVVSDLTARTDTARVADILLPAAGWGEKSGTVTNSDRTMSRQRTVLAPPGQARADWDILAEVGRRMGWTEAFSYEAPAQIFREYAKMTSLAVSFGKDLDITSFSDIDDEDYEALSPTRWPTKSRQSDGRFFGDGQFFHPDGKARFVPVGHRPPKATTSEQYPFLLNTGRNRDQWHTMTRSGLSPRLSAHLAEPYVDVNPNDVDRLGLSAADLVELNSSVGSGIFRLRITESVAPGQVFVPIHWTGETAPSACVDVLVPSVTDPISGQPESKSTPVSVRRMHAAWYGFAVSVDAAAPGSEYWATAKTPNGYRMELAGKQIIDDWESTARDWFGLPDAEATVVEDPKRGSYRIALTDGQRVLAALFVSRQPNTLMRDYLASFPKVTPQQILSGRSSASSEDCGPIVCSCFEVGLKTIIRAIHDQHMISVDDIGDALQAGTNCGSCRPELADLLTEHSKSIRNKPQNCPQEQSA</sequence>
<evidence type="ECO:0000256" key="10">
    <source>
        <dbReference type="ARBA" id="ARBA00023063"/>
    </source>
</evidence>
<dbReference type="Gene3D" id="2.40.40.20">
    <property type="match status" value="1"/>
</dbReference>